<keyword evidence="2" id="KW-0472">Membrane</keyword>
<protein>
    <submittedName>
        <fullName evidence="2">Multiple C2 and transmembrane domain-containing protein 2</fullName>
    </submittedName>
</protein>
<gene>
    <name evidence="2" type="ORF">N308_02640</name>
</gene>
<feature type="non-terminal residue" evidence="2">
    <location>
        <position position="1"/>
    </location>
</feature>
<name>A0A093HPK9_STRCA</name>
<reference evidence="2 3" key="1">
    <citation type="submission" date="2014-04" db="EMBL/GenBank/DDBJ databases">
        <title>Genome evolution of avian class.</title>
        <authorList>
            <person name="Zhang G."/>
            <person name="Li C."/>
        </authorList>
    </citation>
    <scope>NUCLEOTIDE SEQUENCE [LARGE SCALE GENOMIC DNA]</scope>
    <source>
        <strain evidence="2">BGI_N308</strain>
    </source>
</reference>
<proteinExistence type="predicted"/>
<evidence type="ECO:0000256" key="1">
    <source>
        <dbReference type="SAM" id="MobiDB-lite"/>
    </source>
</evidence>
<feature type="region of interest" description="Disordered" evidence="1">
    <location>
        <begin position="99"/>
        <end position="145"/>
    </location>
</feature>
<dbReference type="EMBL" id="KL206666">
    <property type="protein sequence ID" value="KFV84588.1"/>
    <property type="molecule type" value="Genomic_DNA"/>
</dbReference>
<organism evidence="2 3">
    <name type="scientific">Struthio camelus australis</name>
    <dbReference type="NCBI Taxonomy" id="441894"/>
    <lineage>
        <taxon>Eukaryota</taxon>
        <taxon>Metazoa</taxon>
        <taxon>Chordata</taxon>
        <taxon>Craniata</taxon>
        <taxon>Vertebrata</taxon>
        <taxon>Euteleostomi</taxon>
        <taxon>Archelosauria</taxon>
        <taxon>Archosauria</taxon>
        <taxon>Dinosauria</taxon>
        <taxon>Saurischia</taxon>
        <taxon>Theropoda</taxon>
        <taxon>Coelurosauria</taxon>
        <taxon>Aves</taxon>
        <taxon>Palaeognathae</taxon>
        <taxon>Struthioniformes</taxon>
        <taxon>Struthionidae</taxon>
        <taxon>Struthio</taxon>
    </lineage>
</organism>
<accession>A0A093HPK9</accession>
<feature type="compositionally biased region" description="Low complexity" evidence="1">
    <location>
        <begin position="121"/>
        <end position="139"/>
    </location>
</feature>
<evidence type="ECO:0000313" key="3">
    <source>
        <dbReference type="Proteomes" id="UP000053584"/>
    </source>
</evidence>
<feature type="non-terminal residue" evidence="2">
    <location>
        <position position="164"/>
    </location>
</feature>
<keyword evidence="2" id="KW-0812">Transmembrane</keyword>
<sequence length="164" mass="18265">IAEIPVAEMDLDKPSVWGSLKQKTRPFLQNLSVKKTRRRSSKMVERKKRHSLDRRLSVSVPDMLEVESLVEEEVTYSSAQVLSAYSPGDLPGSVVSLKGRSSSLRPVGEDWQWKQQESARAEVSAAESETQAVRGSSSEATRRSSSDLFELLRGARLSSDLTEE</sequence>
<dbReference type="STRING" id="441894.ENSSCUP00000018039"/>
<dbReference type="Proteomes" id="UP000053584">
    <property type="component" value="Unassembled WGS sequence"/>
</dbReference>
<keyword evidence="3" id="KW-1185">Reference proteome</keyword>
<dbReference type="AlphaFoldDB" id="A0A093HPK9"/>
<feature type="compositionally biased region" description="Basic and acidic residues" evidence="1">
    <location>
        <begin position="107"/>
        <end position="120"/>
    </location>
</feature>
<evidence type="ECO:0000313" key="2">
    <source>
        <dbReference type="EMBL" id="KFV84588.1"/>
    </source>
</evidence>